<evidence type="ECO:0000313" key="4">
    <source>
        <dbReference type="EMBL" id="MFB9201930.1"/>
    </source>
</evidence>
<dbReference type="InterPro" id="IPR036388">
    <property type="entry name" value="WH-like_DNA-bd_sf"/>
</dbReference>
<proteinExistence type="predicted"/>
<dbReference type="SUPFAM" id="SSF46785">
    <property type="entry name" value="Winged helix' DNA-binding domain"/>
    <property type="match status" value="1"/>
</dbReference>
<dbReference type="EMBL" id="JBHMEI010000006">
    <property type="protein sequence ID" value="MFB9201930.1"/>
    <property type="molecule type" value="Genomic_DNA"/>
</dbReference>
<sequence length="158" mass="17247">MAAQDGPGREQVLDWVERVAAFVSEEWGLAPITGRVLGWLMACDPPAQNASEIADAIGASRASLTTTMQLLTSLRLVHKVRRPGERNVYYQIEDDAWSKVLRQKLAAFTAFDALAEEGLRLGWTDEAQTARIRSAHESIAAVATALDSLWKTGAPVDN</sequence>
<dbReference type="Gene3D" id="1.10.10.10">
    <property type="entry name" value="Winged helix-like DNA-binding domain superfamily/Winged helix DNA-binding domain"/>
    <property type="match status" value="1"/>
</dbReference>
<evidence type="ECO:0000256" key="2">
    <source>
        <dbReference type="ARBA" id="ARBA00023125"/>
    </source>
</evidence>
<gene>
    <name evidence="4" type="ORF">ACFFV7_12070</name>
</gene>
<dbReference type="InterPro" id="IPR052362">
    <property type="entry name" value="HTH-GbsR_regulator"/>
</dbReference>
<protein>
    <submittedName>
        <fullName evidence="4">GbsR/MarR family transcriptional regulator</fullName>
    </submittedName>
</protein>
<dbReference type="PANTHER" id="PTHR38465">
    <property type="entry name" value="HTH-TYPE TRANSCRIPTIONAL REGULATOR MJ1563-RELATED"/>
    <property type="match status" value="1"/>
</dbReference>
<evidence type="ECO:0000256" key="1">
    <source>
        <dbReference type="ARBA" id="ARBA00023015"/>
    </source>
</evidence>
<comment type="caution">
    <text evidence="4">The sequence shown here is derived from an EMBL/GenBank/DDBJ whole genome shotgun (WGS) entry which is preliminary data.</text>
</comment>
<dbReference type="InterPro" id="IPR036390">
    <property type="entry name" value="WH_DNA-bd_sf"/>
</dbReference>
<keyword evidence="1" id="KW-0805">Transcription regulation</keyword>
<dbReference type="PANTHER" id="PTHR38465:SF2">
    <property type="entry name" value="HTH-TYPE TRANSCRIPTIONAL REGULATOR MMPR5"/>
    <property type="match status" value="1"/>
</dbReference>
<evidence type="ECO:0000256" key="3">
    <source>
        <dbReference type="ARBA" id="ARBA00023163"/>
    </source>
</evidence>
<keyword evidence="5" id="KW-1185">Reference proteome</keyword>
<name>A0ABV5IBM3_9ACTN</name>
<organism evidence="4 5">
    <name type="scientific">Nonomuraea spiralis</name>
    <dbReference type="NCBI Taxonomy" id="46182"/>
    <lineage>
        <taxon>Bacteria</taxon>
        <taxon>Bacillati</taxon>
        <taxon>Actinomycetota</taxon>
        <taxon>Actinomycetes</taxon>
        <taxon>Streptosporangiales</taxon>
        <taxon>Streptosporangiaceae</taxon>
        <taxon>Nonomuraea</taxon>
    </lineage>
</organism>
<dbReference type="RefSeq" id="WP_125640822.1">
    <property type="nucleotide sequence ID" value="NZ_BMRC01000004.1"/>
</dbReference>
<reference evidence="4 5" key="1">
    <citation type="submission" date="2024-09" db="EMBL/GenBank/DDBJ databases">
        <authorList>
            <person name="Sun Q."/>
            <person name="Mori K."/>
        </authorList>
    </citation>
    <scope>NUCLEOTIDE SEQUENCE [LARGE SCALE GENOMIC DNA]</scope>
    <source>
        <strain evidence="4 5">CCM 3426</strain>
    </source>
</reference>
<dbReference type="Proteomes" id="UP001589647">
    <property type="component" value="Unassembled WGS sequence"/>
</dbReference>
<keyword evidence="2" id="KW-0238">DNA-binding</keyword>
<accession>A0ABV5IBM3</accession>
<evidence type="ECO:0000313" key="5">
    <source>
        <dbReference type="Proteomes" id="UP001589647"/>
    </source>
</evidence>
<keyword evidence="3" id="KW-0804">Transcription</keyword>